<comment type="caution">
    <text evidence="1">The sequence shown here is derived from an EMBL/GenBank/DDBJ whole genome shotgun (WGS) entry which is preliminary data.</text>
</comment>
<accession>A0ACC2KTX1</accession>
<name>A0ACC2KTX1_PERAE</name>
<keyword evidence="2" id="KW-1185">Reference proteome</keyword>
<reference evidence="1 2" key="1">
    <citation type="journal article" date="2022" name="Hortic Res">
        <title>A haplotype resolved chromosomal level avocado genome allows analysis of novel avocado genes.</title>
        <authorList>
            <person name="Nath O."/>
            <person name="Fletcher S.J."/>
            <person name="Hayward A."/>
            <person name="Shaw L.M."/>
            <person name="Masouleh A.K."/>
            <person name="Furtado A."/>
            <person name="Henry R.J."/>
            <person name="Mitter N."/>
        </authorList>
    </citation>
    <scope>NUCLEOTIDE SEQUENCE [LARGE SCALE GENOMIC DNA]</scope>
    <source>
        <strain evidence="2">cv. Hass</strain>
    </source>
</reference>
<proteinExistence type="predicted"/>
<evidence type="ECO:0000313" key="1">
    <source>
        <dbReference type="EMBL" id="KAJ8624716.1"/>
    </source>
</evidence>
<sequence length="598" mass="66445">MGSSSSGAEETKSSNLTDSSPTQPLLSKPFLPSLPSPDPNNSSSDDSNPNPYPHIFYNHDPRPFQDLSFLFLFLLLLLSTFAFGIFSIAHHNPYSSKSSSFSYNSTISSCVFNSSSSISFTISSSSFLSSSSLASSSSLIKDLIWTLVITAILSVPFVFFLLWSLRHYTKQIVYVSLPFFIIVPIFFNVFWFVACTVSTDCRDSFALPYRILVLVFVFLVIGVLSWIIIANWHRIELTVRIVGVSAEALGRNLGLLGVLPCLCVGLLVYFVPIGVFLVFARLNGRIVPKLSGGSEYYCVWKQDSWVPAYYALAIITMIWSAAAIVEAQVFVIAGTIAQWYFSKEDSRPRRSIRSSLRNAFGPSFGTVCFSGLIIGAVRVVRAAVDSAKQEGSGIVNLILRCCVGVLLSAIDFLNKFTIIFVAITGEGYCSSAKMTYELLRRNLLSAVFVETVSTRILVGIIFVLSAIYAIVVYLILNAVSALGIEAYVVALLAWLLLIAILGYFVHVLDNVIDTVYVCYAIDRDKGENLKEPFALYRLLWFWGNGSPCGSEIKGTPPYHLKWMTFQVAWWFAIHRSNRILHDDDIDSNVTNKKMEQPR</sequence>
<protein>
    <submittedName>
        <fullName evidence="1">Uncharacterized protein</fullName>
    </submittedName>
</protein>
<evidence type="ECO:0000313" key="2">
    <source>
        <dbReference type="Proteomes" id="UP001234297"/>
    </source>
</evidence>
<dbReference type="Proteomes" id="UP001234297">
    <property type="component" value="Chromosome 11"/>
</dbReference>
<gene>
    <name evidence="1" type="ORF">MRB53_033246</name>
</gene>
<organism evidence="1 2">
    <name type="scientific">Persea americana</name>
    <name type="common">Avocado</name>
    <dbReference type="NCBI Taxonomy" id="3435"/>
    <lineage>
        <taxon>Eukaryota</taxon>
        <taxon>Viridiplantae</taxon>
        <taxon>Streptophyta</taxon>
        <taxon>Embryophyta</taxon>
        <taxon>Tracheophyta</taxon>
        <taxon>Spermatophyta</taxon>
        <taxon>Magnoliopsida</taxon>
        <taxon>Magnoliidae</taxon>
        <taxon>Laurales</taxon>
        <taxon>Lauraceae</taxon>
        <taxon>Persea</taxon>
    </lineage>
</organism>
<dbReference type="EMBL" id="CM056819">
    <property type="protein sequence ID" value="KAJ8624716.1"/>
    <property type="molecule type" value="Genomic_DNA"/>
</dbReference>